<comment type="similarity">
    <text evidence="1">Belongs to the short-chain dehydrogenases/reductases (SDR) family.</text>
</comment>
<sequence length="248" mass="25737">MPIMTPRFAGKRVLITGATSGIGLAGARLLANEGAELILTGTNHDRLASLTDEFNSATVILNDASRPDTGSALVEGLAGRGLDGLWLNAGYADVAPISDVDADLFDTMMATNVRGPLLHMAALSGRLNEGASVVVTSSTSAYEGAPSTAVYAATKAALIAAARTWAVELAPRAIRVNTLVPGAIDTGFRRFMNDESRITFESGVLGRVPLGRMGTPTEAAAVALFLLSDESSYVTAGQYPVDGGLIRR</sequence>
<dbReference type="FunFam" id="3.40.50.720:FF:000084">
    <property type="entry name" value="Short-chain dehydrogenase reductase"/>
    <property type="match status" value="1"/>
</dbReference>
<proteinExistence type="inferred from homology"/>
<accession>A0A7I7R107</accession>
<reference evidence="3 4" key="1">
    <citation type="journal article" date="2019" name="Emerg. Microbes Infect.">
        <title>Comprehensive subspecies identification of 175 nontuberculous mycobacteria species based on 7547 genomic profiles.</title>
        <authorList>
            <person name="Matsumoto Y."/>
            <person name="Kinjo T."/>
            <person name="Motooka D."/>
            <person name="Nabeya D."/>
            <person name="Jung N."/>
            <person name="Uechi K."/>
            <person name="Horii T."/>
            <person name="Iida T."/>
            <person name="Fujita J."/>
            <person name="Nakamura S."/>
        </authorList>
    </citation>
    <scope>NUCLEOTIDE SEQUENCE [LARGE SCALE GENOMIC DNA]</scope>
    <source>
        <strain evidence="3 4">JCM 17899</strain>
    </source>
</reference>
<dbReference type="PANTHER" id="PTHR43477">
    <property type="entry name" value="DIHYDROANTICAPSIN 7-DEHYDROGENASE"/>
    <property type="match status" value="1"/>
</dbReference>
<dbReference type="GO" id="GO:0016491">
    <property type="term" value="F:oxidoreductase activity"/>
    <property type="evidence" value="ECO:0007669"/>
    <property type="project" value="UniProtKB-KW"/>
</dbReference>
<dbReference type="InterPro" id="IPR051122">
    <property type="entry name" value="SDR_DHRS6-like"/>
</dbReference>
<dbReference type="Pfam" id="PF13561">
    <property type="entry name" value="adh_short_C2"/>
    <property type="match status" value="1"/>
</dbReference>
<dbReference type="KEGG" id="msei:MSEDJ_58960"/>
<gene>
    <name evidence="3" type="ORF">MSEDJ_58960</name>
</gene>
<dbReference type="SUPFAM" id="SSF51735">
    <property type="entry name" value="NAD(P)-binding Rossmann-fold domains"/>
    <property type="match status" value="1"/>
</dbReference>
<dbReference type="InterPro" id="IPR002347">
    <property type="entry name" value="SDR_fam"/>
</dbReference>
<dbReference type="EMBL" id="AP022588">
    <property type="protein sequence ID" value="BBY31800.1"/>
    <property type="molecule type" value="Genomic_DNA"/>
</dbReference>
<evidence type="ECO:0000313" key="4">
    <source>
        <dbReference type="Proteomes" id="UP000467193"/>
    </source>
</evidence>
<dbReference type="InterPro" id="IPR036291">
    <property type="entry name" value="NAD(P)-bd_dom_sf"/>
</dbReference>
<dbReference type="AlphaFoldDB" id="A0A7I7R107"/>
<dbReference type="Gene3D" id="3.40.50.720">
    <property type="entry name" value="NAD(P)-binding Rossmann-like Domain"/>
    <property type="match status" value="1"/>
</dbReference>
<keyword evidence="4" id="KW-1185">Reference proteome</keyword>
<protein>
    <submittedName>
        <fullName evidence="3">Oxidoreductase</fullName>
    </submittedName>
</protein>
<dbReference type="PANTHER" id="PTHR43477:SF1">
    <property type="entry name" value="DIHYDROANTICAPSIN 7-DEHYDROGENASE"/>
    <property type="match status" value="1"/>
</dbReference>
<dbReference type="Proteomes" id="UP000467193">
    <property type="component" value="Chromosome"/>
</dbReference>
<organism evidence="3 4">
    <name type="scientific">Mycolicibacterium sediminis</name>
    <dbReference type="NCBI Taxonomy" id="1286180"/>
    <lineage>
        <taxon>Bacteria</taxon>
        <taxon>Bacillati</taxon>
        <taxon>Actinomycetota</taxon>
        <taxon>Actinomycetes</taxon>
        <taxon>Mycobacteriales</taxon>
        <taxon>Mycobacteriaceae</taxon>
        <taxon>Mycolicibacterium</taxon>
    </lineage>
</organism>
<name>A0A7I7R107_9MYCO</name>
<evidence type="ECO:0000256" key="1">
    <source>
        <dbReference type="ARBA" id="ARBA00006484"/>
    </source>
</evidence>
<dbReference type="PRINTS" id="PR00081">
    <property type="entry name" value="GDHRDH"/>
</dbReference>
<keyword evidence="2" id="KW-0560">Oxidoreductase</keyword>
<evidence type="ECO:0000313" key="3">
    <source>
        <dbReference type="EMBL" id="BBY31800.1"/>
    </source>
</evidence>
<dbReference type="CDD" id="cd05233">
    <property type="entry name" value="SDR_c"/>
    <property type="match status" value="1"/>
</dbReference>
<evidence type="ECO:0000256" key="2">
    <source>
        <dbReference type="ARBA" id="ARBA00023002"/>
    </source>
</evidence>